<dbReference type="Pfam" id="PF02798">
    <property type="entry name" value="GST_N"/>
    <property type="match status" value="1"/>
</dbReference>
<dbReference type="OrthoDB" id="414243at2759"/>
<comment type="catalytic activity">
    <reaction evidence="5">
        <text>RX + glutathione = an S-substituted glutathione + a halide anion + H(+)</text>
        <dbReference type="Rhea" id="RHEA:16437"/>
        <dbReference type="ChEBI" id="CHEBI:15378"/>
        <dbReference type="ChEBI" id="CHEBI:16042"/>
        <dbReference type="ChEBI" id="CHEBI:17792"/>
        <dbReference type="ChEBI" id="CHEBI:57925"/>
        <dbReference type="ChEBI" id="CHEBI:90779"/>
        <dbReference type="EC" id="2.5.1.18"/>
    </reaction>
</comment>
<dbReference type="CDD" id="cd03039">
    <property type="entry name" value="GST_N_Sigma_like"/>
    <property type="match status" value="1"/>
</dbReference>
<dbReference type="FunFam" id="3.40.30.10:FF:000035">
    <property type="entry name" value="hematopoietic prostaglandin D synthase"/>
    <property type="match status" value="1"/>
</dbReference>
<evidence type="ECO:0000256" key="3">
    <source>
        <dbReference type="ARBA" id="ARBA00022613"/>
    </source>
</evidence>
<dbReference type="CDD" id="cd03192">
    <property type="entry name" value="GST_C_Sigma_like"/>
    <property type="match status" value="1"/>
</dbReference>
<proteinExistence type="inferred from homology"/>
<evidence type="ECO:0000256" key="2">
    <source>
        <dbReference type="ARBA" id="ARBA00012452"/>
    </source>
</evidence>
<accession>A0A7J7KP80</accession>
<keyword evidence="10" id="KW-1185">Reference proteome</keyword>
<dbReference type="InterPro" id="IPR036249">
    <property type="entry name" value="Thioredoxin-like_sf"/>
</dbReference>
<feature type="domain" description="GST N-terminal" evidence="7">
    <location>
        <begin position="35"/>
        <end position="118"/>
    </location>
</feature>
<dbReference type="GO" id="GO:0006749">
    <property type="term" value="P:glutathione metabolic process"/>
    <property type="evidence" value="ECO:0007669"/>
    <property type="project" value="TreeGrafter"/>
</dbReference>
<dbReference type="SFLD" id="SFLDS00019">
    <property type="entry name" value="Glutathione_Transferase_(cytos"/>
    <property type="match status" value="1"/>
</dbReference>
<evidence type="ECO:0000259" key="7">
    <source>
        <dbReference type="PROSITE" id="PS50404"/>
    </source>
</evidence>
<dbReference type="SFLD" id="SFLDG01205">
    <property type="entry name" value="AMPS.1"/>
    <property type="match status" value="1"/>
</dbReference>
<evidence type="ECO:0000256" key="5">
    <source>
        <dbReference type="ARBA" id="ARBA00047960"/>
    </source>
</evidence>
<protein>
    <recommendedName>
        <fullName evidence="2">glutathione transferase</fullName>
        <ecNumber evidence="2">2.5.1.18</ecNumber>
    </recommendedName>
</protein>
<keyword evidence="4" id="KW-0808">Transferase</keyword>
<evidence type="ECO:0000256" key="1">
    <source>
        <dbReference type="ARBA" id="ARBA00007409"/>
    </source>
</evidence>
<evidence type="ECO:0000313" key="10">
    <source>
        <dbReference type="Proteomes" id="UP000593567"/>
    </source>
</evidence>
<comment type="function">
    <text evidence="6">S-crystallins are structural components of squids and octopi eye lens. Contains relatively little if any GST activity.</text>
</comment>
<feature type="domain" description="GST C-terminal" evidence="8">
    <location>
        <begin position="120"/>
        <end position="240"/>
    </location>
</feature>
<dbReference type="AlphaFoldDB" id="A0A7J7KP80"/>
<evidence type="ECO:0000256" key="6">
    <source>
        <dbReference type="ARBA" id="ARBA00049616"/>
    </source>
</evidence>
<dbReference type="PROSITE" id="PS50405">
    <property type="entry name" value="GST_CTER"/>
    <property type="match status" value="1"/>
</dbReference>
<dbReference type="Pfam" id="PF14497">
    <property type="entry name" value="GST_C_3"/>
    <property type="match status" value="1"/>
</dbReference>
<keyword evidence="3" id="KW-0273">Eye lens protein</keyword>
<gene>
    <name evidence="9" type="ORF">EB796_001678</name>
</gene>
<comment type="caution">
    <text evidence="9">The sequence shown here is derived from an EMBL/GenBank/DDBJ whole genome shotgun (WGS) entry which is preliminary data.</text>
</comment>
<evidence type="ECO:0000256" key="4">
    <source>
        <dbReference type="ARBA" id="ARBA00022679"/>
    </source>
</evidence>
<reference evidence="9" key="1">
    <citation type="submission" date="2020-06" db="EMBL/GenBank/DDBJ databases">
        <title>Draft genome of Bugula neritina, a colonial animal packing powerful symbionts and potential medicines.</title>
        <authorList>
            <person name="Rayko M."/>
        </authorList>
    </citation>
    <scope>NUCLEOTIDE SEQUENCE [LARGE SCALE GENOMIC DNA]</scope>
    <source>
        <strain evidence="9">Kwan_BN1</strain>
    </source>
</reference>
<dbReference type="SUPFAM" id="SSF47616">
    <property type="entry name" value="GST C-terminal domain-like"/>
    <property type="match status" value="1"/>
</dbReference>
<dbReference type="SUPFAM" id="SSF52833">
    <property type="entry name" value="Thioredoxin-like"/>
    <property type="match status" value="1"/>
</dbReference>
<dbReference type="GO" id="GO:0005212">
    <property type="term" value="F:structural constituent of eye lens"/>
    <property type="evidence" value="ECO:0007669"/>
    <property type="project" value="UniProtKB-KW"/>
</dbReference>
<dbReference type="InterPro" id="IPR004046">
    <property type="entry name" value="GST_C"/>
</dbReference>
<dbReference type="GO" id="GO:0004364">
    <property type="term" value="F:glutathione transferase activity"/>
    <property type="evidence" value="ECO:0007669"/>
    <property type="project" value="UniProtKB-EC"/>
</dbReference>
<dbReference type="EC" id="2.5.1.18" evidence="2"/>
<dbReference type="InterPro" id="IPR010987">
    <property type="entry name" value="Glutathione-S-Trfase_C-like"/>
</dbReference>
<dbReference type="Gene3D" id="1.20.1050.10">
    <property type="match status" value="1"/>
</dbReference>
<dbReference type="InterPro" id="IPR004045">
    <property type="entry name" value="Glutathione_S-Trfase_N"/>
</dbReference>
<organism evidence="9 10">
    <name type="scientific">Bugula neritina</name>
    <name type="common">Brown bryozoan</name>
    <name type="synonym">Sertularia neritina</name>
    <dbReference type="NCBI Taxonomy" id="10212"/>
    <lineage>
        <taxon>Eukaryota</taxon>
        <taxon>Metazoa</taxon>
        <taxon>Spiralia</taxon>
        <taxon>Lophotrochozoa</taxon>
        <taxon>Bryozoa</taxon>
        <taxon>Gymnolaemata</taxon>
        <taxon>Cheilostomatida</taxon>
        <taxon>Flustrina</taxon>
        <taxon>Buguloidea</taxon>
        <taxon>Bugulidae</taxon>
        <taxon>Bugula</taxon>
    </lineage>
</organism>
<dbReference type="InterPro" id="IPR036282">
    <property type="entry name" value="Glutathione-S-Trfase_C_sf"/>
</dbReference>
<dbReference type="PROSITE" id="PS50404">
    <property type="entry name" value="GST_NTER"/>
    <property type="match status" value="1"/>
</dbReference>
<evidence type="ECO:0000313" key="9">
    <source>
        <dbReference type="EMBL" id="KAF6039991.1"/>
    </source>
</evidence>
<dbReference type="InterPro" id="IPR040079">
    <property type="entry name" value="Glutathione_S-Trfase"/>
</dbReference>
<sequence>MTAEISTRQEVLLLSDREVKDKTSSKTIMGVGEKKTYTLSYFNVRGRAEPIRMLFALAEVDYTDKRISHVDWPALKSATPFGQLPVLEVSGDNMKAPLTLSQTNSILRYLAREFGLDGRTSSDKVKVDMIVETMRDSINPITEIFNETDENKRNEVLFKYSEDLLPRFLNYLTENLSSEWFLDQVSLADAVIYVAFDNISMFLPDFLDRKSYWKLREWRSRFESHPKICEWLSIRPTTAY</sequence>
<dbReference type="SFLD" id="SFLDG00363">
    <property type="entry name" value="AMPS_(cytGST):_Alpha-__Mu-__Pi"/>
    <property type="match status" value="1"/>
</dbReference>
<dbReference type="PANTHER" id="PTHR11571">
    <property type="entry name" value="GLUTATHIONE S-TRANSFERASE"/>
    <property type="match status" value="1"/>
</dbReference>
<dbReference type="PANTHER" id="PTHR11571:SF224">
    <property type="entry name" value="HEMATOPOIETIC PROSTAGLANDIN D SYNTHASE"/>
    <property type="match status" value="1"/>
</dbReference>
<dbReference type="Gene3D" id="3.40.30.10">
    <property type="entry name" value="Glutaredoxin"/>
    <property type="match status" value="1"/>
</dbReference>
<dbReference type="EMBL" id="VXIV02000188">
    <property type="protein sequence ID" value="KAF6039991.1"/>
    <property type="molecule type" value="Genomic_DNA"/>
</dbReference>
<evidence type="ECO:0000259" key="8">
    <source>
        <dbReference type="PROSITE" id="PS50405"/>
    </source>
</evidence>
<dbReference type="InterPro" id="IPR050213">
    <property type="entry name" value="GST_superfamily"/>
</dbReference>
<name>A0A7J7KP80_BUGNE</name>
<dbReference type="Proteomes" id="UP000593567">
    <property type="component" value="Unassembled WGS sequence"/>
</dbReference>
<comment type="similarity">
    <text evidence="1">Belongs to the GST superfamily.</text>
</comment>